<dbReference type="GO" id="GO:0046872">
    <property type="term" value="F:metal ion binding"/>
    <property type="evidence" value="ECO:0007669"/>
    <property type="project" value="UniProtKB-KW"/>
</dbReference>
<evidence type="ECO:0000256" key="21">
    <source>
        <dbReference type="SAM" id="Phobius"/>
    </source>
</evidence>
<keyword evidence="10 19" id="KW-0812">Transmembrane</keyword>
<dbReference type="InterPro" id="IPR014241">
    <property type="entry name" value="Cyt_c_oxidase_su1_bac"/>
</dbReference>
<dbReference type="InterPro" id="IPR000298">
    <property type="entry name" value="Cyt_c_oxidase-like_su3"/>
</dbReference>
<evidence type="ECO:0000256" key="10">
    <source>
        <dbReference type="ARBA" id="ARBA00022692"/>
    </source>
</evidence>
<dbReference type="SUPFAM" id="SSF81452">
    <property type="entry name" value="Cytochrome c oxidase subunit III-like"/>
    <property type="match status" value="1"/>
</dbReference>
<sequence>MTTLAIPLPKRPTHPTGIWDWLTTIDHKKIGILYGVTAFIMFSTGGIEALYIRAQLATPEAQLVSPEVFNQLFTMHATTMIFLGVMPMGAAFFNYIIPLQIGARDVAFPRLNAFSYWTSWRRADSEAELVHGRRAKRRMVGYSPITGLAYNPGHGIDFWILSLQVLGIASLAAAFNFIVTILNMRAPGMSLMRMPLFTWMTLVTAFLLILAFPVITVALIELLFDRFYGTNFFVTSAGANPLLWQHLFWIFGHPEVYILILPAMGIVSEILPTFSKKPLFGYPVIVLSGIIIGFMGWMVWSHHMFTVGLGPVANSVFAITTMAIAVPTGVKIFNWIGTMWGGSIDFKTPMLFAVGFIALFIVGGLSGVMHSSAASDAQQQDTYFVVAHIHYVLFGGAIFALFGGIYYWFPKIYGRFLNERLGKLNFWLMFIGMNVTFFPMHFVGLDGMPRRVFTYPENMGWDFWNMVATVGSFILAFGILIFIVNYIKSVRSGEIASADPWDGRTLEWSIPSPPPHYNFVQIPQVYDRDAWWAQKRERIPAVPVAGSSEDEHNGHDIHLPQPSYWPLVTSLGLFIGAYGLLFTIDIAEVAHAGGHEEHDTTTGLSHKKLLMWAFLGSDCMFFGSFIATYLVYKNRSQIGPFPEDVFDILTTSTSTFVLLMSSMSMVLAYNALTRGNMKGFRIWLLSTCIMGATFLAFQVFEFNEFVNYHVDIDCKHLNIEELTDFEKTFADRCDGTVDHVAVETGLTPRTNLFGTTFFTLTGFHGGHVTIGVIWLLSIFFFSLRKGGITPKKHEEIDIAALYWHFVDIVWIIIFTVVYLFGVFPGFE</sequence>
<feature type="transmembrane region" description="Helical" evidence="21">
    <location>
        <begin position="348"/>
        <end position="369"/>
    </location>
</feature>
<comment type="cofactor">
    <cofactor evidence="1">
        <name>heme</name>
        <dbReference type="ChEBI" id="CHEBI:30413"/>
    </cofactor>
</comment>
<evidence type="ECO:0000256" key="11">
    <source>
        <dbReference type="ARBA" id="ARBA00022723"/>
    </source>
</evidence>
<keyword evidence="9 19" id="KW-0679">Respiratory chain</keyword>
<keyword evidence="25" id="KW-1185">Reference proteome</keyword>
<proteinExistence type="inferred from homology"/>
<feature type="domain" description="Heme-copper oxidase subunit III family profile" evidence="22">
    <location>
        <begin position="553"/>
        <end position="822"/>
    </location>
</feature>
<evidence type="ECO:0000256" key="8">
    <source>
        <dbReference type="ARBA" id="ARBA00022617"/>
    </source>
</evidence>
<feature type="domain" description="Cytochrome oxidase subunit I profile" evidence="23">
    <location>
        <begin position="13"/>
        <end position="526"/>
    </location>
</feature>
<dbReference type="CDD" id="cd01662">
    <property type="entry name" value="Ubiquinol_Oxidase_I"/>
    <property type="match status" value="1"/>
</dbReference>
<dbReference type="AlphaFoldDB" id="A0AA35X4K7"/>
<comment type="subcellular location">
    <subcellularLocation>
        <location evidence="2">Cell membrane</location>
        <topology evidence="2">Multi-pass membrane protein</topology>
    </subcellularLocation>
    <subcellularLocation>
        <location evidence="19">Mitochondrion inner membrane</location>
        <topology evidence="19">Multi-pass membrane protein</topology>
    </subcellularLocation>
</comment>
<keyword evidence="19" id="KW-0496">Mitochondrion</keyword>
<feature type="transmembrane region" description="Helical" evidence="21">
    <location>
        <begin position="158"/>
        <end position="184"/>
    </location>
</feature>
<keyword evidence="14 21" id="KW-1133">Transmembrane helix</keyword>
<evidence type="ECO:0000256" key="13">
    <source>
        <dbReference type="ARBA" id="ARBA00022982"/>
    </source>
</evidence>
<feature type="transmembrane region" description="Helical" evidence="21">
    <location>
        <begin position="312"/>
        <end position="336"/>
    </location>
</feature>
<dbReference type="Gene3D" id="1.20.210.10">
    <property type="entry name" value="Cytochrome c oxidase-like, subunit I domain"/>
    <property type="match status" value="1"/>
</dbReference>
<dbReference type="EC" id="7.1.1.9" evidence="19"/>
<evidence type="ECO:0000256" key="4">
    <source>
        <dbReference type="ARBA" id="ARBA00009578"/>
    </source>
</evidence>
<feature type="transmembrane region" description="Helical" evidence="21">
    <location>
        <begin position="801"/>
        <end position="823"/>
    </location>
</feature>
<dbReference type="EMBL" id="CASHTH010003456">
    <property type="protein sequence ID" value="CAI8045188.1"/>
    <property type="molecule type" value="Genomic_DNA"/>
</dbReference>
<dbReference type="GO" id="GO:0020037">
    <property type="term" value="F:heme binding"/>
    <property type="evidence" value="ECO:0007669"/>
    <property type="project" value="InterPro"/>
</dbReference>
<dbReference type="SUPFAM" id="SSF81442">
    <property type="entry name" value="Cytochrome c oxidase subunit I-like"/>
    <property type="match status" value="1"/>
</dbReference>
<dbReference type="InterPro" id="IPR023615">
    <property type="entry name" value="Cyt_c_Oxase_su1_BS"/>
</dbReference>
<evidence type="ECO:0000259" key="22">
    <source>
        <dbReference type="PROSITE" id="PS50253"/>
    </source>
</evidence>
<evidence type="ECO:0000256" key="14">
    <source>
        <dbReference type="ARBA" id="ARBA00022989"/>
    </source>
</evidence>
<feature type="transmembrane region" description="Helical" evidence="21">
    <location>
        <begin position="609"/>
        <end position="632"/>
    </location>
</feature>
<evidence type="ECO:0000256" key="15">
    <source>
        <dbReference type="ARBA" id="ARBA00023004"/>
    </source>
</evidence>
<keyword evidence="8 19" id="KW-0349">Heme</keyword>
<dbReference type="PROSITE" id="PS50855">
    <property type="entry name" value="COX1"/>
    <property type="match status" value="1"/>
</dbReference>
<evidence type="ECO:0000313" key="24">
    <source>
        <dbReference type="EMBL" id="CAI8045188.1"/>
    </source>
</evidence>
<evidence type="ECO:0000256" key="9">
    <source>
        <dbReference type="ARBA" id="ARBA00022660"/>
    </source>
</evidence>
<evidence type="ECO:0000256" key="5">
    <source>
        <dbReference type="ARBA" id="ARBA00011164"/>
    </source>
</evidence>
<evidence type="ECO:0000256" key="1">
    <source>
        <dbReference type="ARBA" id="ARBA00001971"/>
    </source>
</evidence>
<dbReference type="GO" id="GO:0022904">
    <property type="term" value="P:respiratory electron transport chain"/>
    <property type="evidence" value="ECO:0007669"/>
    <property type="project" value="InterPro"/>
</dbReference>
<dbReference type="NCBIfam" id="TIGR02891">
    <property type="entry name" value="CtaD_CoxA"/>
    <property type="match status" value="1"/>
</dbReference>
<dbReference type="FunFam" id="1.20.210.10:FF:000006">
    <property type="entry name" value="Cytochrome c oxidase subunit 1"/>
    <property type="match status" value="1"/>
</dbReference>
<dbReference type="InterPro" id="IPR036927">
    <property type="entry name" value="Cyt_c_oxase-like_su1_sf"/>
</dbReference>
<dbReference type="Pfam" id="PF00115">
    <property type="entry name" value="COX1"/>
    <property type="match status" value="1"/>
</dbReference>
<feature type="transmembrane region" description="Helical" evidence="21">
    <location>
        <begin position="389"/>
        <end position="409"/>
    </location>
</feature>
<dbReference type="GO" id="GO:0005886">
    <property type="term" value="C:plasma membrane"/>
    <property type="evidence" value="ECO:0007669"/>
    <property type="project" value="UniProtKB-SubCell"/>
</dbReference>
<comment type="caution">
    <text evidence="24">The sequence shown here is derived from an EMBL/GenBank/DDBJ whole genome shotgun (WGS) entry which is preliminary data.</text>
</comment>
<protein>
    <recommendedName>
        <fullName evidence="19 20">Multifunctional fusion protein</fullName>
    </recommendedName>
    <domain>
        <recommendedName>
            <fullName evidence="19">Cytochrome c oxidase subunit 1</fullName>
            <ecNumber evidence="19">7.1.1.9</ecNumber>
        </recommendedName>
    </domain>
    <domain>
        <recommendedName>
            <fullName evidence="20">Cytochrome c oxidase subunit 3</fullName>
        </recommendedName>
    </domain>
</protein>
<dbReference type="Proteomes" id="UP001174909">
    <property type="component" value="Unassembled WGS sequence"/>
</dbReference>
<comment type="catalytic activity">
    <reaction evidence="18 19">
        <text>4 Fe(II)-[cytochrome c] + O2 + 8 H(+)(in) = 4 Fe(III)-[cytochrome c] + 2 H2O + 4 H(+)(out)</text>
        <dbReference type="Rhea" id="RHEA:11436"/>
        <dbReference type="Rhea" id="RHEA-COMP:10350"/>
        <dbReference type="Rhea" id="RHEA-COMP:14399"/>
        <dbReference type="ChEBI" id="CHEBI:15377"/>
        <dbReference type="ChEBI" id="CHEBI:15378"/>
        <dbReference type="ChEBI" id="CHEBI:15379"/>
        <dbReference type="ChEBI" id="CHEBI:29033"/>
        <dbReference type="ChEBI" id="CHEBI:29034"/>
        <dbReference type="EC" id="7.1.1.9"/>
    </reaction>
</comment>
<evidence type="ECO:0000256" key="16">
    <source>
        <dbReference type="ARBA" id="ARBA00023008"/>
    </source>
</evidence>
<feature type="transmembrane region" description="Helical" evidence="21">
    <location>
        <begin position="73"/>
        <end position="97"/>
    </location>
</feature>
<keyword evidence="7" id="KW-1003">Cell membrane</keyword>
<keyword evidence="16 19" id="KW-0186">Copper</keyword>
<evidence type="ECO:0000256" key="6">
    <source>
        <dbReference type="ARBA" id="ARBA00022448"/>
    </source>
</evidence>
<feature type="transmembrane region" description="Helical" evidence="21">
    <location>
        <begin position="31"/>
        <end position="52"/>
    </location>
</feature>
<dbReference type="PROSITE" id="PS00077">
    <property type="entry name" value="COX1_CUB"/>
    <property type="match status" value="1"/>
</dbReference>
<feature type="transmembrane region" description="Helical" evidence="21">
    <location>
        <begin position="421"/>
        <end position="443"/>
    </location>
</feature>
<comment type="function">
    <text evidence="19">Component of the cytochrome c oxidase, the last enzyme in the mitochondrial electron transport chain which drives oxidative phosphorylation. The respiratory chain contains 3 multisubunit complexes succinate dehydrogenase (complex II, CII), ubiquinol-cytochrome c oxidoreductase (cytochrome b-c1 complex, complex III, CIII) and cytochrome c oxidase (complex IV, CIV), that cooperate to transfer electrons derived from NADH and succinate to molecular oxygen, creating an electrochemical gradient over the inner membrane that drives transmembrane transport and the ATP synthase. Cytochrome c oxidase is the component of the respiratory chain that catalyzes the reduction of oxygen to water. Electrons originating from reduced cytochrome c in the intermembrane space (IMS) are transferred via the dinuclear copper A center (CU(A)) of subunit 2 and heme A of subunit 1 to the active site in subunit 1, a binuclear center (BNC) formed by heme A3 and copper B (CU(B)). The BNC reduces molecular oxygen to 2 water molecules using 4 electrons from cytochrome c in the IMS and 4 protons from the mitochondrial matrix.</text>
</comment>
<feature type="transmembrane region" description="Helical" evidence="21">
    <location>
        <begin position="196"/>
        <end position="224"/>
    </location>
</feature>
<evidence type="ECO:0000256" key="18">
    <source>
        <dbReference type="ARBA" id="ARBA00047816"/>
    </source>
</evidence>
<feature type="transmembrane region" description="Helical" evidence="21">
    <location>
        <begin position="757"/>
        <end position="781"/>
    </location>
</feature>
<comment type="pathway">
    <text evidence="3 19">Energy metabolism; oxidative phosphorylation.</text>
</comment>
<evidence type="ECO:0000313" key="25">
    <source>
        <dbReference type="Proteomes" id="UP001174909"/>
    </source>
</evidence>
<evidence type="ECO:0000256" key="17">
    <source>
        <dbReference type="ARBA" id="ARBA00023136"/>
    </source>
</evidence>
<feature type="transmembrane region" description="Helical" evidence="21">
    <location>
        <begin position="682"/>
        <end position="700"/>
    </location>
</feature>
<evidence type="ECO:0000256" key="12">
    <source>
        <dbReference type="ARBA" id="ARBA00022967"/>
    </source>
</evidence>
<dbReference type="Pfam" id="PF00510">
    <property type="entry name" value="COX3"/>
    <property type="match status" value="1"/>
</dbReference>
<evidence type="ECO:0000256" key="20">
    <source>
        <dbReference type="RuleBase" id="RU003375"/>
    </source>
</evidence>
<dbReference type="GO" id="GO:0009060">
    <property type="term" value="P:aerobic respiration"/>
    <property type="evidence" value="ECO:0007669"/>
    <property type="project" value="InterPro"/>
</dbReference>
<accession>A0AA35X4K7</accession>
<comment type="similarity">
    <text evidence="4 19">Belongs to the heme-copper respiratory oxidase family.</text>
</comment>
<feature type="transmembrane region" description="Helical" evidence="21">
    <location>
        <begin position="244"/>
        <end position="267"/>
    </location>
</feature>
<keyword evidence="17 19" id="KW-0472">Membrane</keyword>
<name>A0AA35X4K7_GEOBA</name>
<feature type="transmembrane region" description="Helical" evidence="21">
    <location>
        <begin position="279"/>
        <end position="300"/>
    </location>
</feature>
<evidence type="ECO:0000256" key="7">
    <source>
        <dbReference type="ARBA" id="ARBA00022475"/>
    </source>
</evidence>
<dbReference type="GO" id="GO:0005743">
    <property type="term" value="C:mitochondrial inner membrane"/>
    <property type="evidence" value="ECO:0007669"/>
    <property type="project" value="UniProtKB-SubCell"/>
</dbReference>
<dbReference type="InterPro" id="IPR035973">
    <property type="entry name" value="Cyt_c_oxidase_su3-like_sf"/>
</dbReference>
<keyword evidence="12" id="KW-1278">Translocase</keyword>
<dbReference type="InterPro" id="IPR000883">
    <property type="entry name" value="Cyt_C_Oxase_1"/>
</dbReference>
<keyword evidence="6 19" id="KW-0813">Transport</keyword>
<evidence type="ECO:0000256" key="19">
    <source>
        <dbReference type="RuleBase" id="RU000369"/>
    </source>
</evidence>
<dbReference type="Gene3D" id="1.20.120.80">
    <property type="entry name" value="Cytochrome c oxidase, subunit III, four-helix bundle"/>
    <property type="match status" value="1"/>
</dbReference>
<dbReference type="GO" id="GO:0015990">
    <property type="term" value="P:electron transport coupled proton transport"/>
    <property type="evidence" value="ECO:0007669"/>
    <property type="project" value="InterPro"/>
</dbReference>
<keyword evidence="19" id="KW-0999">Mitochondrion inner membrane</keyword>
<organism evidence="24 25">
    <name type="scientific">Geodia barretti</name>
    <name type="common">Barrett's horny sponge</name>
    <dbReference type="NCBI Taxonomy" id="519541"/>
    <lineage>
        <taxon>Eukaryota</taxon>
        <taxon>Metazoa</taxon>
        <taxon>Porifera</taxon>
        <taxon>Demospongiae</taxon>
        <taxon>Heteroscleromorpha</taxon>
        <taxon>Tetractinellida</taxon>
        <taxon>Astrophorina</taxon>
        <taxon>Geodiidae</taxon>
        <taxon>Geodia</taxon>
    </lineage>
</organism>
<dbReference type="PROSITE" id="PS50253">
    <property type="entry name" value="COX3"/>
    <property type="match status" value="1"/>
</dbReference>
<dbReference type="InterPro" id="IPR023616">
    <property type="entry name" value="Cyt_c_oxase-like_su1_dom"/>
</dbReference>
<dbReference type="GO" id="GO:0004129">
    <property type="term" value="F:cytochrome-c oxidase activity"/>
    <property type="evidence" value="ECO:0007669"/>
    <property type="project" value="UniProtKB-EC"/>
</dbReference>
<dbReference type="PANTHER" id="PTHR10422">
    <property type="entry name" value="CYTOCHROME C OXIDASE SUBUNIT 1"/>
    <property type="match status" value="1"/>
</dbReference>
<comment type="similarity">
    <text evidence="20">Belongs to the cytochrome c oxidase subunit 3 family.</text>
</comment>
<feature type="transmembrane region" description="Helical" evidence="21">
    <location>
        <begin position="652"/>
        <end position="670"/>
    </location>
</feature>
<keyword evidence="15 19" id="KW-0408">Iron</keyword>
<gene>
    <name evidence="24" type="ORF">GBAR_LOCUS25010</name>
</gene>
<evidence type="ECO:0000256" key="2">
    <source>
        <dbReference type="ARBA" id="ARBA00004651"/>
    </source>
</evidence>
<keyword evidence="13 19" id="KW-0249">Electron transport</keyword>
<comment type="subunit">
    <text evidence="5">Component of the cytochrome c oxidase (complex IV, CIV), a multisubunit enzyme composed of a catalytic core of 3 subunits and several supernumerary subunits. The complex exists as a monomer or a dimer and forms supercomplexes (SCs) in the inner mitochondrial membrane with ubiquinol-cytochrome c oxidoreductase (cytochrome b-c1 complex, complex III, CIII).</text>
</comment>
<dbReference type="PANTHER" id="PTHR10422:SF18">
    <property type="entry name" value="CYTOCHROME C OXIDASE SUBUNIT 1"/>
    <property type="match status" value="1"/>
</dbReference>
<keyword evidence="11 19" id="KW-0479">Metal-binding</keyword>
<evidence type="ECO:0000259" key="23">
    <source>
        <dbReference type="PROSITE" id="PS50855"/>
    </source>
</evidence>
<evidence type="ECO:0000256" key="3">
    <source>
        <dbReference type="ARBA" id="ARBA00004673"/>
    </source>
</evidence>
<dbReference type="InterPro" id="IPR013833">
    <property type="entry name" value="Cyt_c_oxidase_su3_a-hlx"/>
</dbReference>
<reference evidence="24" key="1">
    <citation type="submission" date="2023-03" db="EMBL/GenBank/DDBJ databases">
        <authorList>
            <person name="Steffen K."/>
            <person name="Cardenas P."/>
        </authorList>
    </citation>
    <scope>NUCLEOTIDE SEQUENCE</scope>
</reference>
<feature type="transmembrane region" description="Helical" evidence="21">
    <location>
        <begin position="463"/>
        <end position="487"/>
    </location>
</feature>
<dbReference type="PRINTS" id="PR01165">
    <property type="entry name" value="CYCOXIDASEI"/>
</dbReference>